<geneLocation type="plasmid" evidence="2">
    <name>pkf715a dna</name>
</geneLocation>
<sequence>MHKLNAKARPEIPPPTIATRKAGFLAFMSFMQYLSWLYYWDIFNSSEAITIDKYTNPYIIYSWGECTMLPLWQDDVPT</sequence>
<dbReference type="EMBL" id="AP015030">
    <property type="protein sequence ID" value="BAW26546.1"/>
    <property type="molecule type" value="Genomic_DNA"/>
</dbReference>
<reference evidence="1 2" key="1">
    <citation type="submission" date="2015-11" db="EMBL/GenBank/DDBJ databases">
        <title>Complete genome sequencing of a biphenyl-degrading bacterium, Pseudomonas putida KF715 (=NBRC110667).</title>
        <authorList>
            <person name="Suenaga H."/>
            <person name="Fujihara N."/>
            <person name="Watanabe T."/>
            <person name="Hirose J."/>
            <person name="Kimura N."/>
            <person name="Yamazoe A."/>
            <person name="Hosoyama A."/>
            <person name="Shimodaira J."/>
            <person name="Furukawa K."/>
        </authorList>
    </citation>
    <scope>NUCLEOTIDE SEQUENCE [LARGE SCALE GENOMIC DNA]</scope>
    <source>
        <strain evidence="1 2">KF715</strain>
        <plasmid evidence="2">Plasmid pkf715a dna</plasmid>
    </source>
</reference>
<protein>
    <submittedName>
        <fullName evidence="1">Uncharacterized protein</fullName>
    </submittedName>
</protein>
<dbReference type="AlphaFoldDB" id="A0A1L7NM48"/>
<proteinExistence type="predicted"/>
<organism evidence="1 2">
    <name type="scientific">Pseudomonas putida</name>
    <name type="common">Arthrobacter siderocapsulatus</name>
    <dbReference type="NCBI Taxonomy" id="303"/>
    <lineage>
        <taxon>Bacteria</taxon>
        <taxon>Pseudomonadati</taxon>
        <taxon>Pseudomonadota</taxon>
        <taxon>Gammaproteobacteria</taxon>
        <taxon>Pseudomonadales</taxon>
        <taxon>Pseudomonadaceae</taxon>
        <taxon>Pseudomonas</taxon>
    </lineage>
</organism>
<gene>
    <name evidence="1" type="ORF">KF715C_pA410</name>
</gene>
<keyword evidence="1" id="KW-0614">Plasmid</keyword>
<accession>A0A1L7NM48</accession>
<evidence type="ECO:0000313" key="1">
    <source>
        <dbReference type="EMBL" id="BAW26546.1"/>
    </source>
</evidence>
<dbReference type="Proteomes" id="UP000218731">
    <property type="component" value="Plasmid pKF715A"/>
</dbReference>
<evidence type="ECO:0000313" key="2">
    <source>
        <dbReference type="Proteomes" id="UP000218731"/>
    </source>
</evidence>
<name>A0A1L7NM48_PSEPU</name>